<feature type="compositionally biased region" description="Low complexity" evidence="1">
    <location>
        <begin position="324"/>
        <end position="348"/>
    </location>
</feature>
<feature type="transmembrane region" description="Helical" evidence="2">
    <location>
        <begin position="475"/>
        <end position="500"/>
    </location>
</feature>
<feature type="transmembrane region" description="Helical" evidence="2">
    <location>
        <begin position="609"/>
        <end position="628"/>
    </location>
</feature>
<feature type="region of interest" description="Disordered" evidence="1">
    <location>
        <begin position="949"/>
        <end position="974"/>
    </location>
</feature>
<proteinExistence type="predicted"/>
<dbReference type="STRING" id="54.SAMN02745121_02319"/>
<keyword evidence="4" id="KW-1185">Reference proteome</keyword>
<feature type="transmembrane region" description="Helical" evidence="2">
    <location>
        <begin position="201"/>
        <end position="230"/>
    </location>
</feature>
<keyword evidence="2" id="KW-1133">Transmembrane helix</keyword>
<gene>
    <name evidence="3" type="ORF">SAMN02745121_02319</name>
</gene>
<evidence type="ECO:0000256" key="1">
    <source>
        <dbReference type="SAM" id="MobiDB-lite"/>
    </source>
</evidence>
<feature type="transmembrane region" description="Helical" evidence="2">
    <location>
        <begin position="87"/>
        <end position="105"/>
    </location>
</feature>
<protein>
    <recommendedName>
        <fullName evidence="5">Dolichyl-phosphate-mannose-protein mannosyltransferase</fullName>
    </recommendedName>
</protein>
<evidence type="ECO:0000256" key="2">
    <source>
        <dbReference type="SAM" id="Phobius"/>
    </source>
</evidence>
<feature type="transmembrane region" description="Helical" evidence="2">
    <location>
        <begin position="441"/>
        <end position="463"/>
    </location>
</feature>
<dbReference type="EMBL" id="FOMX01000006">
    <property type="protein sequence ID" value="SFD93958.1"/>
    <property type="molecule type" value="Genomic_DNA"/>
</dbReference>
<dbReference type="Proteomes" id="UP000199400">
    <property type="component" value="Unassembled WGS sequence"/>
</dbReference>
<dbReference type="RefSeq" id="WP_096326080.1">
    <property type="nucleotide sequence ID" value="NZ_FOMX01000006.1"/>
</dbReference>
<feature type="transmembrane region" description="Helical" evidence="2">
    <location>
        <begin position="640"/>
        <end position="658"/>
    </location>
</feature>
<accession>A0A1I1WHU1</accession>
<feature type="transmembrane region" description="Helical" evidence="2">
    <location>
        <begin position="512"/>
        <end position="529"/>
    </location>
</feature>
<reference evidence="4" key="1">
    <citation type="submission" date="2016-10" db="EMBL/GenBank/DDBJ databases">
        <authorList>
            <person name="Varghese N."/>
            <person name="Submissions S."/>
        </authorList>
    </citation>
    <scope>NUCLEOTIDE SEQUENCE [LARGE SCALE GENOMIC DNA]</scope>
    <source>
        <strain evidence="4">ATCC 25963</strain>
    </source>
</reference>
<feature type="transmembrane region" description="Helical" evidence="2">
    <location>
        <begin position="541"/>
        <end position="560"/>
    </location>
</feature>
<keyword evidence="2" id="KW-0812">Transmembrane</keyword>
<feature type="transmembrane region" description="Helical" evidence="2">
    <location>
        <begin position="32"/>
        <end position="52"/>
    </location>
</feature>
<evidence type="ECO:0000313" key="3">
    <source>
        <dbReference type="EMBL" id="SFD93958.1"/>
    </source>
</evidence>
<dbReference type="AlphaFoldDB" id="A0A1I1WHU1"/>
<feature type="transmembrane region" description="Helical" evidence="2">
    <location>
        <begin position="242"/>
        <end position="259"/>
    </location>
</feature>
<feature type="transmembrane region" description="Helical" evidence="2">
    <location>
        <begin position="59"/>
        <end position="75"/>
    </location>
</feature>
<evidence type="ECO:0000313" key="4">
    <source>
        <dbReference type="Proteomes" id="UP000199400"/>
    </source>
</evidence>
<sequence>MPPVIAFAAVVVAFARRWQVRGGPLACPESIALVAALALAGLGLLAALLAVAGIFSAPSFSFTAIALAVLAWPWGQRAPRRRLAYSLPRAAGLVALLLTAGALRWPPIPADLGGRDQGTYVLRARHTLRTGRTGHTDPVLARAGAEAELRPGPGDILGLYHADRSPARVGRYEGAYRPGFYLTRRDEGEVVPQFLHLHPSLLALFGLVFGPWSMGLVTPLAGALSVLALWALGERLWPRGGASWLAAGLFALSPIAVWTARTPLTESLTGLLLLAAALAVARGLAPAAVDATAGAASRRHAARAQAVEATARGDARPPDPSPPHLHAAARPARATASGSAALDSADAVGDPRGDAADSTSRGLASRPAADSTARGPIDGDPRTAAASASLLGDPGHGRELTAALLLGLAGFVRGNLWLSAPALLAVLWLRTEPGLRRMSAPTLLMGLLLASLALHLATGYPYLHDEFKRQLGPVAALSPVGAVVLGLGAIVVYLALDAALDLVRGRVRRLPPVLAALAALAVLAWRLLWAPGPPWSRLDPALPLLGAPLLVAAGLGLVAFARLRPAASAAHVWLLALATLPVTALALYAQRNLPQVGLYYYGRYLVPELLPAACLLAACALVHVHWFMSERTVLKRHARWVSLVLGLGLLVAQALPYLRWPATRLQEFAGAERLIDDLAAELPERAVVLAGGEGWHHVHVYSQLGGALAFGHGRTVLPYRSREAAYAVLHELLVAGPAAGGDAPPVYLLLGESTHPLRLPGAAAPLALVDDLLPPPFVARPVAFAELYLDRLTPVDDRIPDRVTRTDLRVGLLEVRVDPARRAAVRSWRIDDGRAEGPGPLNLSSYYLPDGQTCLDTEHPLVLDLPPGDGPGSLVLVAQPGGDTPGWRVVVDGQPVATDPPGPGPARARDTLGPIAFAAPPRRVELWGSTRPRDDLACPYGGLAEVRLLGPDRGPDDRTPAWTRTYSPPHDLGHRVTPARFTAGRALTRLRAGLDRGRELDGPSLIVRAGDPLTFPVEHVPSATSITMAATLRGARLSPSGRVRVLADDAVVLELDPPDSLDGAWHAPPTTVALPGPAPRLRVEVLDPERPDAQVALRDLVLLPTPE</sequence>
<evidence type="ECO:0008006" key="5">
    <source>
        <dbReference type="Google" id="ProtNLM"/>
    </source>
</evidence>
<keyword evidence="2" id="KW-0472">Membrane</keyword>
<feature type="region of interest" description="Disordered" evidence="1">
    <location>
        <begin position="300"/>
        <end position="392"/>
    </location>
</feature>
<organism evidence="3 4">
    <name type="scientific">Nannocystis exedens</name>
    <dbReference type="NCBI Taxonomy" id="54"/>
    <lineage>
        <taxon>Bacteria</taxon>
        <taxon>Pseudomonadati</taxon>
        <taxon>Myxococcota</taxon>
        <taxon>Polyangia</taxon>
        <taxon>Nannocystales</taxon>
        <taxon>Nannocystaceae</taxon>
        <taxon>Nannocystis</taxon>
    </lineage>
</organism>
<feature type="transmembrane region" description="Helical" evidence="2">
    <location>
        <begin position="271"/>
        <end position="289"/>
    </location>
</feature>
<name>A0A1I1WHU1_9BACT</name>
<feature type="transmembrane region" description="Helical" evidence="2">
    <location>
        <begin position="572"/>
        <end position="589"/>
    </location>
</feature>